<comment type="similarity">
    <text evidence="1">Belongs to the polysaccharide synthase family.</text>
</comment>
<feature type="domain" description="Polysaccharide biosynthesis protein CapD-like" evidence="2">
    <location>
        <begin position="98"/>
        <end position="380"/>
    </location>
</feature>
<dbReference type="InterPro" id="IPR003869">
    <property type="entry name" value="Polysac_CapD-like"/>
</dbReference>
<protein>
    <submittedName>
        <fullName evidence="3">UDP-N-acetylglucosamine 4,6-dehydratase</fullName>
        <ecNumber evidence="3">4.2.1.135</ecNumber>
    </submittedName>
</protein>
<sequence length="440" mass="48546">GIPVLGSVHDIPDIVDGYQVDIIMIAIPSASSKQMRRIVELCEQTEVPFRTLPGMQDLVSGQSTLNELREVAIDDLLGRDPVQLDWEGINQGISGKTVLISGGGGSIGSELCRQVAKLGPAKLILFEKSEFNLYSIGCELKNDYPNLIFHSVLGDVCDVASVEHVLKMHTPEIIFHAAAYKHVPMLEYQVREAVRNNILGTRLMARSAANFGCETFVMISTDKAVNPANVMGASKRASEIYCQTLNSRVNTHYITVRFGNVLGSAGSVVPLFKEQIARGGPVTVTHPDITRFFMTIPEASQLILQAACMGEGGEIFVLDMGEPLKIGYLAEQMIHLSGKTPGEDIEIKYTGLRPGEKLYEELFYKQEDLMKTQHKKILQAHSTKSEWDEIESNMGILQKASDNFDENQVQAILHQLVPELSEQQAIALSNESNVVEFNRS</sequence>
<organism evidence="3">
    <name type="scientific">hydrothermal vent metagenome</name>
    <dbReference type="NCBI Taxonomy" id="652676"/>
    <lineage>
        <taxon>unclassified sequences</taxon>
        <taxon>metagenomes</taxon>
        <taxon>ecological metagenomes</taxon>
    </lineage>
</organism>
<dbReference type="CDD" id="cd05237">
    <property type="entry name" value="UDP_invert_4-6DH_SDR_e"/>
    <property type="match status" value="1"/>
</dbReference>
<feature type="non-terminal residue" evidence="3">
    <location>
        <position position="1"/>
    </location>
</feature>
<dbReference type="AlphaFoldDB" id="A0A3B0ZKA4"/>
<evidence type="ECO:0000259" key="2">
    <source>
        <dbReference type="Pfam" id="PF02719"/>
    </source>
</evidence>
<proteinExistence type="inferred from homology"/>
<dbReference type="PANTHER" id="PTHR43318">
    <property type="entry name" value="UDP-N-ACETYLGLUCOSAMINE 4,6-DEHYDRATASE"/>
    <property type="match status" value="1"/>
</dbReference>
<dbReference type="Pfam" id="PF02719">
    <property type="entry name" value="Polysacc_synt_2"/>
    <property type="match status" value="1"/>
</dbReference>
<dbReference type="InterPro" id="IPR029063">
    <property type="entry name" value="SAM-dependent_MTases_sf"/>
</dbReference>
<dbReference type="GO" id="GO:0016829">
    <property type="term" value="F:lyase activity"/>
    <property type="evidence" value="ECO:0007669"/>
    <property type="project" value="UniProtKB-KW"/>
</dbReference>
<accession>A0A3B0ZKA4</accession>
<name>A0A3B0ZKA4_9ZZZZ</name>
<evidence type="ECO:0000313" key="3">
    <source>
        <dbReference type="EMBL" id="VAW89530.1"/>
    </source>
</evidence>
<dbReference type="PANTHER" id="PTHR43318:SF1">
    <property type="entry name" value="POLYSACCHARIDE BIOSYNTHESIS PROTEIN EPSC-RELATED"/>
    <property type="match status" value="1"/>
</dbReference>
<reference evidence="3" key="1">
    <citation type="submission" date="2018-06" db="EMBL/GenBank/DDBJ databases">
        <authorList>
            <person name="Zhirakovskaya E."/>
        </authorList>
    </citation>
    <scope>NUCLEOTIDE SEQUENCE</scope>
</reference>
<keyword evidence="3" id="KW-0456">Lyase</keyword>
<dbReference type="InterPro" id="IPR051203">
    <property type="entry name" value="Polysaccharide_Synthase-Rel"/>
</dbReference>
<dbReference type="SUPFAM" id="SSF51735">
    <property type="entry name" value="NAD(P)-binding Rossmann-fold domains"/>
    <property type="match status" value="1"/>
</dbReference>
<dbReference type="EC" id="4.2.1.135" evidence="3"/>
<dbReference type="SUPFAM" id="SSF53335">
    <property type="entry name" value="S-adenosyl-L-methionine-dependent methyltransferases"/>
    <property type="match status" value="1"/>
</dbReference>
<gene>
    <name evidence="3" type="ORF">MNBD_GAMMA17-1975</name>
</gene>
<dbReference type="EMBL" id="UOFQ01000140">
    <property type="protein sequence ID" value="VAW89530.1"/>
    <property type="molecule type" value="Genomic_DNA"/>
</dbReference>
<dbReference type="InterPro" id="IPR036291">
    <property type="entry name" value="NAD(P)-bd_dom_sf"/>
</dbReference>
<dbReference type="Gene3D" id="3.40.50.720">
    <property type="entry name" value="NAD(P)-binding Rossmann-like Domain"/>
    <property type="match status" value="2"/>
</dbReference>
<evidence type="ECO:0000256" key="1">
    <source>
        <dbReference type="ARBA" id="ARBA00007430"/>
    </source>
</evidence>